<dbReference type="AlphaFoldDB" id="A0A101XR97"/>
<gene>
    <name evidence="6" type="ORF">ATW55_01615</name>
</gene>
<keyword evidence="2" id="KW-0805">Transcription regulation</keyword>
<accession>A0A101XR97</accession>
<organism evidence="6 7">
    <name type="scientific">Ferroacidibacillus organovorans</name>
    <dbReference type="NCBI Taxonomy" id="1765683"/>
    <lineage>
        <taxon>Bacteria</taxon>
        <taxon>Bacillati</taxon>
        <taxon>Bacillota</taxon>
        <taxon>Bacilli</taxon>
        <taxon>Bacillales</taxon>
        <taxon>Alicyclobacillaceae</taxon>
        <taxon>Ferroacidibacillus</taxon>
    </lineage>
</organism>
<dbReference type="GO" id="GO:0032993">
    <property type="term" value="C:protein-DNA complex"/>
    <property type="evidence" value="ECO:0007669"/>
    <property type="project" value="TreeGrafter"/>
</dbReference>
<keyword evidence="4" id="KW-0804">Transcription</keyword>
<dbReference type="PRINTS" id="PR00039">
    <property type="entry name" value="HTHLYSR"/>
</dbReference>
<dbReference type="PANTHER" id="PTHR30346:SF28">
    <property type="entry name" value="HTH-TYPE TRANSCRIPTIONAL REGULATOR CYNR"/>
    <property type="match status" value="1"/>
</dbReference>
<dbReference type="OrthoDB" id="9803735at2"/>
<comment type="caution">
    <text evidence="6">The sequence shown here is derived from an EMBL/GenBank/DDBJ whole genome shotgun (WGS) entry which is preliminary data.</text>
</comment>
<sequence length="305" mass="33939">MDFRTLEYILAVSKARSFTKAALAMNVAQPSLSQQIGKLERELGVTIFVRRQSGVLLTPEGERFVTQADSLLRQRDDLLREMAERSGGMGSELILGAPAITGGHVLPPLLRRFTDLYPQVRIHLLEETTERLEELTVNGATDLTILALPLHDSRLSTKPLLTERIVIALPTTMPAWGRSYLPDAPPEIDLKEVADAPFILLKRGYGFRETCLTLCAERGFTPKIAFETSSVETAQALVAAGLGVTLIPEMVMRTDDQALHFAQLSTKPTRTLVFAYVKDRFLSMAARLFMALYEEIQEASRVRHS</sequence>
<evidence type="ECO:0000256" key="4">
    <source>
        <dbReference type="ARBA" id="ARBA00023163"/>
    </source>
</evidence>
<dbReference type="GO" id="GO:0003700">
    <property type="term" value="F:DNA-binding transcription factor activity"/>
    <property type="evidence" value="ECO:0007669"/>
    <property type="project" value="InterPro"/>
</dbReference>
<dbReference type="SUPFAM" id="SSF46785">
    <property type="entry name" value="Winged helix' DNA-binding domain"/>
    <property type="match status" value="1"/>
</dbReference>
<dbReference type="EMBL" id="LPVJ01000029">
    <property type="protein sequence ID" value="KUO96092.1"/>
    <property type="molecule type" value="Genomic_DNA"/>
</dbReference>
<evidence type="ECO:0000256" key="1">
    <source>
        <dbReference type="ARBA" id="ARBA00009437"/>
    </source>
</evidence>
<dbReference type="Gene3D" id="1.10.10.10">
    <property type="entry name" value="Winged helix-like DNA-binding domain superfamily/Winged helix DNA-binding domain"/>
    <property type="match status" value="1"/>
</dbReference>
<dbReference type="FunFam" id="1.10.10.10:FF:000001">
    <property type="entry name" value="LysR family transcriptional regulator"/>
    <property type="match status" value="1"/>
</dbReference>
<keyword evidence="3" id="KW-0238">DNA-binding</keyword>
<keyword evidence="7" id="KW-1185">Reference proteome</keyword>
<dbReference type="Pfam" id="PF03466">
    <property type="entry name" value="LysR_substrate"/>
    <property type="match status" value="1"/>
</dbReference>
<dbReference type="RefSeq" id="WP_067715148.1">
    <property type="nucleotide sequence ID" value="NZ_LPVJ01000029.1"/>
</dbReference>
<evidence type="ECO:0000256" key="2">
    <source>
        <dbReference type="ARBA" id="ARBA00023015"/>
    </source>
</evidence>
<feature type="domain" description="HTH lysR-type" evidence="5">
    <location>
        <begin position="1"/>
        <end position="58"/>
    </location>
</feature>
<evidence type="ECO:0000313" key="7">
    <source>
        <dbReference type="Proteomes" id="UP000053557"/>
    </source>
</evidence>
<dbReference type="CDD" id="cd05466">
    <property type="entry name" value="PBP2_LTTR_substrate"/>
    <property type="match status" value="1"/>
</dbReference>
<protein>
    <recommendedName>
        <fullName evidence="5">HTH lysR-type domain-containing protein</fullName>
    </recommendedName>
</protein>
<evidence type="ECO:0000313" key="6">
    <source>
        <dbReference type="EMBL" id="KUO96092.1"/>
    </source>
</evidence>
<dbReference type="Pfam" id="PF00126">
    <property type="entry name" value="HTH_1"/>
    <property type="match status" value="1"/>
</dbReference>
<dbReference type="InterPro" id="IPR036388">
    <property type="entry name" value="WH-like_DNA-bd_sf"/>
</dbReference>
<evidence type="ECO:0000256" key="3">
    <source>
        <dbReference type="ARBA" id="ARBA00023125"/>
    </source>
</evidence>
<dbReference type="SUPFAM" id="SSF53850">
    <property type="entry name" value="Periplasmic binding protein-like II"/>
    <property type="match status" value="1"/>
</dbReference>
<dbReference type="GO" id="GO:0003677">
    <property type="term" value="F:DNA binding"/>
    <property type="evidence" value="ECO:0007669"/>
    <property type="project" value="UniProtKB-KW"/>
</dbReference>
<dbReference type="InterPro" id="IPR005119">
    <property type="entry name" value="LysR_subst-bd"/>
</dbReference>
<proteinExistence type="inferred from homology"/>
<dbReference type="InterPro" id="IPR036390">
    <property type="entry name" value="WH_DNA-bd_sf"/>
</dbReference>
<reference evidence="6 7" key="1">
    <citation type="submission" date="2015-12" db="EMBL/GenBank/DDBJ databases">
        <title>Draft genome sequence of Acidibacillus ferrooxidans ITV001, isolated from a chalcopyrite acid mine drainage site in Brazil.</title>
        <authorList>
            <person name="Dall'Agnol H."/>
            <person name="Nancucheo I."/>
            <person name="Johnson B."/>
            <person name="Oliveira R."/>
            <person name="Leite L."/>
            <person name="Pylro V."/>
            <person name="Nunes G.L."/>
            <person name="Tzotzos G."/>
            <person name="Fernandes G.R."/>
            <person name="Dutra J."/>
            <person name="Orellana S.C."/>
            <person name="Oliveira G."/>
        </authorList>
    </citation>
    <scope>NUCLEOTIDE SEQUENCE [LARGE SCALE GENOMIC DNA]</scope>
    <source>
        <strain evidence="7">ITV01</strain>
    </source>
</reference>
<name>A0A101XR97_9BACL</name>
<dbReference type="Gene3D" id="3.40.190.290">
    <property type="match status" value="1"/>
</dbReference>
<dbReference type="Proteomes" id="UP000053557">
    <property type="component" value="Unassembled WGS sequence"/>
</dbReference>
<dbReference type="InterPro" id="IPR000847">
    <property type="entry name" value="LysR_HTH_N"/>
</dbReference>
<dbReference type="PANTHER" id="PTHR30346">
    <property type="entry name" value="TRANSCRIPTIONAL DUAL REGULATOR HCAR-RELATED"/>
    <property type="match status" value="1"/>
</dbReference>
<comment type="similarity">
    <text evidence="1">Belongs to the LysR transcriptional regulatory family.</text>
</comment>
<dbReference type="PROSITE" id="PS50931">
    <property type="entry name" value="HTH_LYSR"/>
    <property type="match status" value="1"/>
</dbReference>
<evidence type="ECO:0000259" key="5">
    <source>
        <dbReference type="PROSITE" id="PS50931"/>
    </source>
</evidence>